<feature type="region of interest" description="Disordered" evidence="9">
    <location>
        <begin position="19"/>
        <end position="49"/>
    </location>
</feature>
<feature type="binding site" description="covalent" evidence="8">
    <location>
        <position position="95"/>
    </location>
    <ligand>
        <name>heme c</name>
        <dbReference type="ChEBI" id="CHEBI:61717"/>
    </ligand>
</feature>
<dbReference type="InterPro" id="IPR002324">
    <property type="entry name" value="Cyt_c_ID"/>
</dbReference>
<comment type="caution">
    <text evidence="12">The sequence shown here is derived from an EMBL/GenBank/DDBJ whole genome shotgun (WGS) entry which is preliminary data.</text>
</comment>
<dbReference type="InterPro" id="IPR036909">
    <property type="entry name" value="Cyt_c-like_dom_sf"/>
</dbReference>
<dbReference type="GO" id="GO:0020037">
    <property type="term" value="F:heme binding"/>
    <property type="evidence" value="ECO:0007669"/>
    <property type="project" value="InterPro"/>
</dbReference>
<evidence type="ECO:0000256" key="6">
    <source>
        <dbReference type="ARBA" id="ARBA00022982"/>
    </source>
</evidence>
<dbReference type="Pfam" id="PF08139">
    <property type="entry name" value="LPAM_1"/>
    <property type="match status" value="1"/>
</dbReference>
<dbReference type="PROSITE" id="PS51007">
    <property type="entry name" value="CYTC"/>
    <property type="match status" value="1"/>
</dbReference>
<dbReference type="SUPFAM" id="SSF46626">
    <property type="entry name" value="Cytochrome c"/>
    <property type="match status" value="1"/>
</dbReference>
<dbReference type="PRINTS" id="PR00606">
    <property type="entry name" value="CYTCHROMECID"/>
</dbReference>
<name>A0A7Y0ADU0_9BACT</name>
<evidence type="ECO:0000256" key="1">
    <source>
        <dbReference type="ARBA" id="ARBA00017922"/>
    </source>
</evidence>
<dbReference type="GO" id="GO:0005506">
    <property type="term" value="F:iron ion binding"/>
    <property type="evidence" value="ECO:0007669"/>
    <property type="project" value="InterPro"/>
</dbReference>
<evidence type="ECO:0000259" key="11">
    <source>
        <dbReference type="PROSITE" id="PS51007"/>
    </source>
</evidence>
<comment type="PTM">
    <text evidence="8">Binds 1 heme c group covalently per subunit.</text>
</comment>
<organism evidence="12 13">
    <name type="scientific">Hymenobacter polaris</name>
    <dbReference type="NCBI Taxonomy" id="2682546"/>
    <lineage>
        <taxon>Bacteria</taxon>
        <taxon>Pseudomonadati</taxon>
        <taxon>Bacteroidota</taxon>
        <taxon>Cytophagia</taxon>
        <taxon>Cytophagales</taxon>
        <taxon>Hymenobacteraceae</taxon>
        <taxon>Hymenobacter</taxon>
    </lineage>
</organism>
<feature type="binding site" description="covalent" evidence="8">
    <location>
        <position position="140"/>
    </location>
    <ligand>
        <name>heme c</name>
        <dbReference type="ChEBI" id="CHEBI:61717"/>
    </ligand>
</feature>
<dbReference type="Gene3D" id="1.10.760.10">
    <property type="entry name" value="Cytochrome c-like domain"/>
    <property type="match status" value="1"/>
</dbReference>
<evidence type="ECO:0000256" key="2">
    <source>
        <dbReference type="ARBA" id="ARBA00022448"/>
    </source>
</evidence>
<accession>A0A7Y0ADU0</accession>
<keyword evidence="13" id="KW-1185">Reference proteome</keyword>
<keyword evidence="3 8" id="KW-0349">Heme</keyword>
<evidence type="ECO:0000313" key="13">
    <source>
        <dbReference type="Proteomes" id="UP000559626"/>
    </source>
</evidence>
<keyword evidence="4 8" id="KW-0479">Metal-binding</keyword>
<feature type="binding site" description="covalent" evidence="8">
    <location>
        <position position="91"/>
    </location>
    <ligand>
        <name>heme c</name>
        <dbReference type="ChEBI" id="CHEBI:61717"/>
    </ligand>
</feature>
<dbReference type="InterPro" id="IPR012640">
    <property type="entry name" value="Membr_lipoprot_lipid_attach_CS"/>
</dbReference>
<proteinExistence type="predicted"/>
<dbReference type="PROSITE" id="PS51257">
    <property type="entry name" value="PROKAR_LIPOPROTEIN"/>
    <property type="match status" value="1"/>
</dbReference>
<keyword evidence="7 8" id="KW-0408">Iron</keyword>
<dbReference type="EMBL" id="JABBGH010000001">
    <property type="protein sequence ID" value="NML65357.1"/>
    <property type="molecule type" value="Genomic_DNA"/>
</dbReference>
<evidence type="ECO:0000256" key="7">
    <source>
        <dbReference type="ARBA" id="ARBA00023004"/>
    </source>
</evidence>
<evidence type="ECO:0000256" key="4">
    <source>
        <dbReference type="ARBA" id="ARBA00022723"/>
    </source>
</evidence>
<reference evidence="12 13" key="1">
    <citation type="submission" date="2020-04" db="EMBL/GenBank/DDBJ databases">
        <title>Hymenobacter polaris sp. nov., isolated from Arctic soil.</title>
        <authorList>
            <person name="Dahal R.H."/>
        </authorList>
    </citation>
    <scope>NUCLEOTIDE SEQUENCE [LARGE SCALE GENOMIC DNA]</scope>
    <source>
        <strain evidence="12 13">RP-2-7</strain>
    </source>
</reference>
<dbReference type="AlphaFoldDB" id="A0A7Y0ADU0"/>
<keyword evidence="2" id="KW-0813">Transport</keyword>
<feature type="domain" description="Cytochrome c" evidence="11">
    <location>
        <begin position="77"/>
        <end position="162"/>
    </location>
</feature>
<sequence length="162" mass="17225">MKKVFLFLSATALLAACNSGYQPDGGDRTSVERQTPADTAPTGLNPDSTAERKLAAVTNQVQVDTSMTHLGTTDKGTPDSPGAKLMAASDCASCHRENEKLIGPGYKQIAAKYPATPENIAMLSQHIIKGGAGHWGDIPMTPHPNLSETDTKEMVKYILSLK</sequence>
<keyword evidence="5 10" id="KW-0732">Signal</keyword>
<feature type="chain" id="PRO_5030762317" description="Type IV secretion system putative lipoprotein virB7" evidence="10">
    <location>
        <begin position="16"/>
        <end position="162"/>
    </location>
</feature>
<evidence type="ECO:0000256" key="10">
    <source>
        <dbReference type="SAM" id="SignalP"/>
    </source>
</evidence>
<dbReference type="Pfam" id="PF00034">
    <property type="entry name" value="Cytochrom_C"/>
    <property type="match status" value="1"/>
</dbReference>
<evidence type="ECO:0000313" key="12">
    <source>
        <dbReference type="EMBL" id="NML65357.1"/>
    </source>
</evidence>
<evidence type="ECO:0000256" key="8">
    <source>
        <dbReference type="PIRSR" id="PIRSR602324-1"/>
    </source>
</evidence>
<gene>
    <name evidence="12" type="ORF">HHL22_09090</name>
</gene>
<dbReference type="GO" id="GO:0009055">
    <property type="term" value="F:electron transfer activity"/>
    <property type="evidence" value="ECO:0007669"/>
    <property type="project" value="InterPro"/>
</dbReference>
<dbReference type="RefSeq" id="WP_169530598.1">
    <property type="nucleotide sequence ID" value="NZ_JABBGH010000001.1"/>
</dbReference>
<dbReference type="InterPro" id="IPR009056">
    <property type="entry name" value="Cyt_c-like_dom"/>
</dbReference>
<dbReference type="Proteomes" id="UP000559626">
    <property type="component" value="Unassembled WGS sequence"/>
</dbReference>
<evidence type="ECO:0000256" key="9">
    <source>
        <dbReference type="SAM" id="MobiDB-lite"/>
    </source>
</evidence>
<protein>
    <recommendedName>
        <fullName evidence="1">Type IV secretion system putative lipoprotein virB7</fullName>
    </recommendedName>
</protein>
<evidence type="ECO:0000256" key="5">
    <source>
        <dbReference type="ARBA" id="ARBA00022729"/>
    </source>
</evidence>
<feature type="signal peptide" evidence="10">
    <location>
        <begin position="1"/>
        <end position="15"/>
    </location>
</feature>
<keyword evidence="6" id="KW-0249">Electron transport</keyword>
<evidence type="ECO:0000256" key="3">
    <source>
        <dbReference type="ARBA" id="ARBA00022617"/>
    </source>
</evidence>